<dbReference type="InterPro" id="IPR036890">
    <property type="entry name" value="HATPase_C_sf"/>
</dbReference>
<evidence type="ECO:0000256" key="4">
    <source>
        <dbReference type="ARBA" id="ARBA00022679"/>
    </source>
</evidence>
<evidence type="ECO:0000313" key="11">
    <source>
        <dbReference type="Proteomes" id="UP000588068"/>
    </source>
</evidence>
<dbReference type="SUPFAM" id="SSF55874">
    <property type="entry name" value="ATPase domain of HSP90 chaperone/DNA topoisomerase II/histidine kinase"/>
    <property type="match status" value="1"/>
</dbReference>
<accession>A0A841HQH1</accession>
<organism evidence="10 11">
    <name type="scientific">Povalibacter uvarum</name>
    <dbReference type="NCBI Taxonomy" id="732238"/>
    <lineage>
        <taxon>Bacteria</taxon>
        <taxon>Pseudomonadati</taxon>
        <taxon>Pseudomonadota</taxon>
        <taxon>Gammaproteobacteria</taxon>
        <taxon>Steroidobacterales</taxon>
        <taxon>Steroidobacteraceae</taxon>
        <taxon>Povalibacter</taxon>
    </lineage>
</organism>
<dbReference type="Gene3D" id="3.30.565.10">
    <property type="entry name" value="Histidine kinase-like ATPase, C-terminal domain"/>
    <property type="match status" value="1"/>
</dbReference>
<dbReference type="AlphaFoldDB" id="A0A841HQH1"/>
<dbReference type="SMART" id="SM00086">
    <property type="entry name" value="PAC"/>
    <property type="match status" value="4"/>
</dbReference>
<evidence type="ECO:0000259" key="9">
    <source>
        <dbReference type="PROSITE" id="PS50113"/>
    </source>
</evidence>
<dbReference type="PANTHER" id="PTHR43304">
    <property type="entry name" value="PHYTOCHROME-LIKE PROTEIN CPH1"/>
    <property type="match status" value="1"/>
</dbReference>
<dbReference type="InterPro" id="IPR003594">
    <property type="entry name" value="HATPase_dom"/>
</dbReference>
<dbReference type="InterPro" id="IPR003661">
    <property type="entry name" value="HisK_dim/P_dom"/>
</dbReference>
<dbReference type="SMART" id="SM00448">
    <property type="entry name" value="REC"/>
    <property type="match status" value="1"/>
</dbReference>
<name>A0A841HQH1_9GAMM</name>
<dbReference type="InterPro" id="IPR013655">
    <property type="entry name" value="PAS_fold_3"/>
</dbReference>
<dbReference type="PROSITE" id="PS50109">
    <property type="entry name" value="HIS_KIN"/>
    <property type="match status" value="1"/>
</dbReference>
<dbReference type="PROSITE" id="PS50113">
    <property type="entry name" value="PAC"/>
    <property type="match status" value="3"/>
</dbReference>
<dbReference type="Gene3D" id="3.30.450.20">
    <property type="entry name" value="PAS domain"/>
    <property type="match status" value="4"/>
</dbReference>
<dbReference type="InterPro" id="IPR052162">
    <property type="entry name" value="Sensor_kinase/Photoreceptor"/>
</dbReference>
<feature type="domain" description="PAC" evidence="9">
    <location>
        <begin position="463"/>
        <end position="515"/>
    </location>
</feature>
<dbReference type="Pfam" id="PF13426">
    <property type="entry name" value="PAS_9"/>
    <property type="match status" value="1"/>
</dbReference>
<dbReference type="Proteomes" id="UP000588068">
    <property type="component" value="Unassembled WGS sequence"/>
</dbReference>
<feature type="domain" description="PAC" evidence="9">
    <location>
        <begin position="334"/>
        <end position="385"/>
    </location>
</feature>
<dbReference type="SMART" id="SM00388">
    <property type="entry name" value="HisKA"/>
    <property type="match status" value="1"/>
</dbReference>
<keyword evidence="3 6" id="KW-0597">Phosphoprotein</keyword>
<dbReference type="SUPFAM" id="SSF55785">
    <property type="entry name" value="PYP-like sensor domain (PAS domain)"/>
    <property type="match status" value="4"/>
</dbReference>
<comment type="caution">
    <text evidence="10">The sequence shown here is derived from an EMBL/GenBank/DDBJ whole genome shotgun (WGS) entry which is preliminary data.</text>
</comment>
<proteinExistence type="predicted"/>
<dbReference type="FunFam" id="3.30.450.20:FF:000099">
    <property type="entry name" value="Sensory box sensor histidine kinase"/>
    <property type="match status" value="1"/>
</dbReference>
<dbReference type="Gene3D" id="1.10.287.130">
    <property type="match status" value="1"/>
</dbReference>
<protein>
    <recommendedName>
        <fullName evidence="2">histidine kinase</fullName>
        <ecNumber evidence="2">2.7.13.3</ecNumber>
    </recommendedName>
</protein>
<evidence type="ECO:0000256" key="5">
    <source>
        <dbReference type="ARBA" id="ARBA00022777"/>
    </source>
</evidence>
<dbReference type="CDD" id="cd00130">
    <property type="entry name" value="PAS"/>
    <property type="match status" value="3"/>
</dbReference>
<dbReference type="InterPro" id="IPR011006">
    <property type="entry name" value="CheY-like_superfamily"/>
</dbReference>
<feature type="domain" description="Response regulatory" evidence="8">
    <location>
        <begin position="772"/>
        <end position="888"/>
    </location>
</feature>
<evidence type="ECO:0000259" key="8">
    <source>
        <dbReference type="PROSITE" id="PS50110"/>
    </source>
</evidence>
<dbReference type="Pfam" id="PF08447">
    <property type="entry name" value="PAS_3"/>
    <property type="match status" value="3"/>
</dbReference>
<gene>
    <name evidence="10" type="ORF">HNQ60_003036</name>
</gene>
<dbReference type="Pfam" id="PF00512">
    <property type="entry name" value="HisKA"/>
    <property type="match status" value="1"/>
</dbReference>
<feature type="domain" description="PAC" evidence="9">
    <location>
        <begin position="202"/>
        <end position="254"/>
    </location>
</feature>
<dbReference type="SMART" id="SM00387">
    <property type="entry name" value="HATPase_c"/>
    <property type="match status" value="1"/>
</dbReference>
<dbReference type="PANTHER" id="PTHR43304:SF1">
    <property type="entry name" value="PAC DOMAIN-CONTAINING PROTEIN"/>
    <property type="match status" value="1"/>
</dbReference>
<dbReference type="Gene3D" id="3.40.50.2300">
    <property type="match status" value="1"/>
</dbReference>
<reference evidence="10 11" key="1">
    <citation type="submission" date="2020-08" db="EMBL/GenBank/DDBJ databases">
        <title>Genomic Encyclopedia of Type Strains, Phase IV (KMG-IV): sequencing the most valuable type-strain genomes for metagenomic binning, comparative biology and taxonomic classification.</title>
        <authorList>
            <person name="Goeker M."/>
        </authorList>
    </citation>
    <scope>NUCLEOTIDE SEQUENCE [LARGE SCALE GENOMIC DNA]</scope>
    <source>
        <strain evidence="10 11">DSM 26723</strain>
    </source>
</reference>
<dbReference type="Gene3D" id="2.10.70.100">
    <property type="match status" value="1"/>
</dbReference>
<dbReference type="InterPro" id="IPR001789">
    <property type="entry name" value="Sig_transdc_resp-reg_receiver"/>
</dbReference>
<dbReference type="GO" id="GO:0000155">
    <property type="term" value="F:phosphorelay sensor kinase activity"/>
    <property type="evidence" value="ECO:0007669"/>
    <property type="project" value="InterPro"/>
</dbReference>
<evidence type="ECO:0000256" key="6">
    <source>
        <dbReference type="PROSITE-ProRule" id="PRU00169"/>
    </source>
</evidence>
<dbReference type="NCBIfam" id="TIGR00229">
    <property type="entry name" value="sensory_box"/>
    <property type="match status" value="3"/>
</dbReference>
<dbReference type="InterPro" id="IPR004358">
    <property type="entry name" value="Sig_transdc_His_kin-like_C"/>
</dbReference>
<dbReference type="InterPro" id="IPR000700">
    <property type="entry name" value="PAS-assoc_C"/>
</dbReference>
<evidence type="ECO:0000313" key="10">
    <source>
        <dbReference type="EMBL" id="MBB6094155.1"/>
    </source>
</evidence>
<dbReference type="EMBL" id="JACHHZ010000003">
    <property type="protein sequence ID" value="MBB6094155.1"/>
    <property type="molecule type" value="Genomic_DNA"/>
</dbReference>
<dbReference type="InterPro" id="IPR000014">
    <property type="entry name" value="PAS"/>
</dbReference>
<dbReference type="PRINTS" id="PR00344">
    <property type="entry name" value="BCTRLSENSOR"/>
</dbReference>
<evidence type="ECO:0000256" key="2">
    <source>
        <dbReference type="ARBA" id="ARBA00012438"/>
    </source>
</evidence>
<comment type="catalytic activity">
    <reaction evidence="1">
        <text>ATP + protein L-histidine = ADP + protein N-phospho-L-histidine.</text>
        <dbReference type="EC" id="2.7.13.3"/>
    </reaction>
</comment>
<dbReference type="RefSeq" id="WP_184333161.1">
    <property type="nucleotide sequence ID" value="NZ_JACHHZ010000003.1"/>
</dbReference>
<evidence type="ECO:0000256" key="1">
    <source>
        <dbReference type="ARBA" id="ARBA00000085"/>
    </source>
</evidence>
<dbReference type="InterPro" id="IPR001610">
    <property type="entry name" value="PAC"/>
</dbReference>
<feature type="modified residue" description="4-aspartylphosphate" evidence="6">
    <location>
        <position position="823"/>
    </location>
</feature>
<dbReference type="EC" id="2.7.13.3" evidence="2"/>
<dbReference type="SUPFAM" id="SSF52172">
    <property type="entry name" value="CheY-like"/>
    <property type="match status" value="1"/>
</dbReference>
<dbReference type="InterPro" id="IPR035965">
    <property type="entry name" value="PAS-like_dom_sf"/>
</dbReference>
<keyword evidence="5" id="KW-0418">Kinase</keyword>
<dbReference type="Pfam" id="PF00072">
    <property type="entry name" value="Response_reg"/>
    <property type="match status" value="1"/>
</dbReference>
<dbReference type="InterPro" id="IPR036097">
    <property type="entry name" value="HisK_dim/P_sf"/>
</dbReference>
<sequence>MKSSGRSVDDTPLRVRLASLPHAACVIDAEGRVLASNAKARRTFRRRGEALGDRPITDFIPDIAVRDLIDASSIPGSKRRELHGVWPDGTRFPLGIRFARIRYRQTNALLLTLTDLTRRKLLEANERDSRYGFRQLAQAFPQILWTCHPDGSAEYFGPQWITFTGAALEEQLGRGWFRHVHEEHRAALERDWSAAVAAVQTLKTEFQVRHHEGHYHWFEATLVPVRDREHTLVRWIGIMNDIHEARLNRMALIEERDRFAKLVASAPGAIYSFRLRPDGSAHFPLASVGIKDLVGLTEEELQADAAPNSDRIHADDQARINRSIAESARTLVPWRNEWRVRHPEKGEIWVEAHAVPTREPDGGTLWYGLMIDVTQRKHAEEELRRSQARLQAAVMASGIGTYIWDAVSGRLWWDDVLLKLFDRTREEIEQGGIEGAAQFVQPEDRALVFKSMIPVREGKIDTINVEYRSLRHDGELQWVAATGRVDRDAQGQITRMTGACMDITARKRAEEAQRNSQKIEALGTLAGGIAHDFNNLLLAIAGNARLAMDELNAAHPARRNIEEIETAGARASDLVHRILAFSHQSEPRRAIIELKPTVEEALRLLRATLPAMIKIQSRFSADTPPVNADSTQIHQIIMNLVTNSAHAIGDDGGTIAVEIDRVHAGNGSLDIPGDIAPGVHARIRVADTGCGMDRGTLDRIFDPFFTTKPVGQGTGLGLSVVHGIVRSHEGAITVESEPDRGSMFSVYLPASTRPVDRVETPVTTVERGRGQRVMYVDDEDALVYLLTRTLQRLGYEVVGFNDPGQALQAFQENPAGFDVIVTDVAMPGMSGFHLARALLDVRADIPIVMTSGYVRPQDREAAQKIGVRDLILKPDTLEELGRTLEQLFRQHQSS</sequence>
<evidence type="ECO:0000256" key="3">
    <source>
        <dbReference type="ARBA" id="ARBA00022553"/>
    </source>
</evidence>
<keyword evidence="4" id="KW-0808">Transferase</keyword>
<dbReference type="SUPFAM" id="SSF47384">
    <property type="entry name" value="Homodimeric domain of signal transducing histidine kinase"/>
    <property type="match status" value="1"/>
</dbReference>
<dbReference type="InterPro" id="IPR005467">
    <property type="entry name" value="His_kinase_dom"/>
</dbReference>
<dbReference type="PROSITE" id="PS50110">
    <property type="entry name" value="RESPONSE_REGULATORY"/>
    <property type="match status" value="1"/>
</dbReference>
<dbReference type="Pfam" id="PF02518">
    <property type="entry name" value="HATPase_c"/>
    <property type="match status" value="1"/>
</dbReference>
<dbReference type="CDD" id="cd00156">
    <property type="entry name" value="REC"/>
    <property type="match status" value="1"/>
</dbReference>
<dbReference type="SMART" id="SM00091">
    <property type="entry name" value="PAS"/>
    <property type="match status" value="4"/>
</dbReference>
<keyword evidence="11" id="KW-1185">Reference proteome</keyword>
<feature type="domain" description="Histidine kinase" evidence="7">
    <location>
        <begin position="528"/>
        <end position="752"/>
    </location>
</feature>
<evidence type="ECO:0000259" key="7">
    <source>
        <dbReference type="PROSITE" id="PS50109"/>
    </source>
</evidence>